<dbReference type="Gene3D" id="3.30.1380.10">
    <property type="match status" value="1"/>
</dbReference>
<evidence type="ECO:0000256" key="7">
    <source>
        <dbReference type="RuleBase" id="RU003788"/>
    </source>
</evidence>
<dbReference type="GO" id="GO:0009253">
    <property type="term" value="P:peptidoglycan catabolic process"/>
    <property type="evidence" value="ECO:0007669"/>
    <property type="project" value="InterPro"/>
</dbReference>
<dbReference type="InterPro" id="IPR034690">
    <property type="entry name" value="Endolysin_T4_type"/>
</dbReference>
<evidence type="ECO:0000256" key="3">
    <source>
        <dbReference type="ARBA" id="ARBA00022638"/>
    </source>
</evidence>
<dbReference type="GO" id="GO:0031640">
    <property type="term" value="P:killing of cells of another organism"/>
    <property type="evidence" value="ECO:0007669"/>
    <property type="project" value="UniProtKB-KW"/>
</dbReference>
<dbReference type="InterPro" id="IPR033907">
    <property type="entry name" value="Endolysin_autolysin"/>
</dbReference>
<keyword evidence="5" id="KW-1035">Host cytoplasm</keyword>
<dbReference type="Gene3D" id="1.10.530.40">
    <property type="match status" value="1"/>
</dbReference>
<comment type="similarity">
    <text evidence="7">Belongs to the glycosyl hydrolase 24 family.</text>
</comment>
<evidence type="ECO:0000256" key="6">
    <source>
        <dbReference type="ARBA" id="ARBA00023295"/>
    </source>
</evidence>
<dbReference type="GO" id="GO:0042742">
    <property type="term" value="P:defense response to bacterium"/>
    <property type="evidence" value="ECO:0007669"/>
    <property type="project" value="UniProtKB-KW"/>
</dbReference>
<evidence type="ECO:0000256" key="4">
    <source>
        <dbReference type="ARBA" id="ARBA00022801"/>
    </source>
</evidence>
<dbReference type="GO" id="GO:0003796">
    <property type="term" value="F:lysozyme activity"/>
    <property type="evidence" value="ECO:0007669"/>
    <property type="project" value="UniProtKB-EC"/>
</dbReference>
<evidence type="ECO:0000259" key="8">
    <source>
        <dbReference type="Pfam" id="PF08291"/>
    </source>
</evidence>
<dbReference type="InterPro" id="IPR002196">
    <property type="entry name" value="Glyco_hydro_24"/>
</dbReference>
<dbReference type="SUPFAM" id="SSF53955">
    <property type="entry name" value="Lysozyme-like"/>
    <property type="match status" value="1"/>
</dbReference>
<dbReference type="EMBL" id="RGET01000001">
    <property type="protein sequence ID" value="NBN87498.1"/>
    <property type="molecule type" value="Genomic_DNA"/>
</dbReference>
<feature type="domain" description="Peptidase M15A C-terminal" evidence="8">
    <location>
        <begin position="214"/>
        <end position="324"/>
    </location>
</feature>
<organism evidence="9 10">
    <name type="scientific">Candidatus Fonsibacter lacus</name>
    <dbReference type="NCBI Taxonomy" id="2576439"/>
    <lineage>
        <taxon>Bacteria</taxon>
        <taxon>Pseudomonadati</taxon>
        <taxon>Pseudomonadota</taxon>
        <taxon>Alphaproteobacteria</taxon>
        <taxon>Candidatus Pelagibacterales</taxon>
        <taxon>Candidatus Pelagibacterales incertae sedis</taxon>
        <taxon>Candidatus Fonsibacter</taxon>
    </lineage>
</organism>
<dbReference type="InterPro" id="IPR023347">
    <property type="entry name" value="Lysozyme_dom_sf"/>
</dbReference>
<proteinExistence type="inferred from homology"/>
<keyword evidence="3 7" id="KW-0081">Bacteriolytic enzyme</keyword>
<sequence>MLPHQLAAWDWLQEQLSADAISQFADLYRADPLPKQILPPAWLAPSLKIIKKWEGCRLEAYHCPAGVPTIGYGSTRLIDGPVRMGDKITQEMADEMLQNEVENLFAPGVFTLLPMAKKWRPEQQAAIVSFAYNVGLGALEESTLRKRLLAGEDANKVVIEELPRWNKAGSKVLEGLVNRRKDEVTLFTGGQPKQQSAVKLRPTSPFDAKLTPHIAIGEFALYQEDRRFAADYQIKTATELAEFLEKVRTQFGGKPIIITSGYRPAAINRMVGGASSSEHLFNDQDVGAVDFYVQGEDIYKVQDWCDKHWPYSVGYGAPKGFVHLGMRRGRPKVRWDY</sequence>
<dbReference type="InterPro" id="IPR009045">
    <property type="entry name" value="Zn_M74/Hedgehog-like"/>
</dbReference>
<dbReference type="AlphaFoldDB" id="A0A964XPU8"/>
<evidence type="ECO:0000256" key="5">
    <source>
        <dbReference type="ARBA" id="ARBA00023200"/>
    </source>
</evidence>
<evidence type="ECO:0000313" key="10">
    <source>
        <dbReference type="Proteomes" id="UP000713222"/>
    </source>
</evidence>
<dbReference type="InterPro" id="IPR051018">
    <property type="entry name" value="Bacteriophage_GH24"/>
</dbReference>
<dbReference type="PANTHER" id="PTHR38107">
    <property type="match status" value="1"/>
</dbReference>
<dbReference type="HAMAP" id="MF_04110">
    <property type="entry name" value="ENDOLYSIN_T4"/>
    <property type="match status" value="1"/>
</dbReference>
<name>A0A964XPU8_9PROT</name>
<keyword evidence="6 7" id="KW-0326">Glycosidase</keyword>
<evidence type="ECO:0000313" key="9">
    <source>
        <dbReference type="EMBL" id="NBN87498.1"/>
    </source>
</evidence>
<comment type="catalytic activity">
    <reaction evidence="1 7">
        <text>Hydrolysis of (1-&gt;4)-beta-linkages between N-acetylmuramic acid and N-acetyl-D-glucosamine residues in a peptidoglycan and between N-acetyl-D-glucosamine residues in chitodextrins.</text>
        <dbReference type="EC" id="3.2.1.17"/>
    </reaction>
</comment>
<dbReference type="InterPro" id="IPR013230">
    <property type="entry name" value="Peptidase_M15A_C"/>
</dbReference>
<keyword evidence="2 7" id="KW-0929">Antimicrobial</keyword>
<dbReference type="PANTHER" id="PTHR38107:SF3">
    <property type="entry name" value="LYSOZYME RRRD-RELATED"/>
    <property type="match status" value="1"/>
</dbReference>
<dbReference type="Pfam" id="PF00959">
    <property type="entry name" value="Phage_lysozyme"/>
    <property type="match status" value="1"/>
</dbReference>
<dbReference type="GO" id="GO:0016998">
    <property type="term" value="P:cell wall macromolecule catabolic process"/>
    <property type="evidence" value="ECO:0007669"/>
    <property type="project" value="InterPro"/>
</dbReference>
<dbReference type="Pfam" id="PF08291">
    <property type="entry name" value="Peptidase_M15_3"/>
    <property type="match status" value="1"/>
</dbReference>
<dbReference type="InterPro" id="IPR023346">
    <property type="entry name" value="Lysozyme-like_dom_sf"/>
</dbReference>
<dbReference type="SUPFAM" id="SSF55166">
    <property type="entry name" value="Hedgehog/DD-peptidase"/>
    <property type="match status" value="1"/>
</dbReference>
<dbReference type="EC" id="3.2.1.17" evidence="7"/>
<dbReference type="Proteomes" id="UP000713222">
    <property type="component" value="Unassembled WGS sequence"/>
</dbReference>
<evidence type="ECO:0000256" key="1">
    <source>
        <dbReference type="ARBA" id="ARBA00000632"/>
    </source>
</evidence>
<protein>
    <recommendedName>
        <fullName evidence="7">Lysozyme</fullName>
        <ecNumber evidence="7">3.2.1.17</ecNumber>
    </recommendedName>
</protein>
<evidence type="ECO:0000256" key="2">
    <source>
        <dbReference type="ARBA" id="ARBA00022529"/>
    </source>
</evidence>
<reference evidence="9" key="1">
    <citation type="submission" date="2018-10" db="EMBL/GenBank/DDBJ databases">
        <title>Iterative Subtractive Binning of Freshwater Chronoseries Metagenomes Recovers Nearly Complete Genomes from over Four Hundred Novel Species.</title>
        <authorList>
            <person name="Rodriguez-R L.M."/>
            <person name="Tsementzi D."/>
            <person name="Luo C."/>
            <person name="Konstantinidis K.T."/>
        </authorList>
    </citation>
    <scope>NUCLEOTIDE SEQUENCE</scope>
    <source>
        <strain evidence="9">WB7_6_001</strain>
    </source>
</reference>
<keyword evidence="4 7" id="KW-0378">Hydrolase</keyword>
<dbReference type="CDD" id="cd00737">
    <property type="entry name" value="lyz_endolysin_autolysin"/>
    <property type="match status" value="1"/>
</dbReference>
<comment type="caution">
    <text evidence="9">The sequence shown here is derived from an EMBL/GenBank/DDBJ whole genome shotgun (WGS) entry which is preliminary data.</text>
</comment>
<gene>
    <name evidence="9" type="ORF">EBV32_00155</name>
</gene>
<accession>A0A964XPU8</accession>